<dbReference type="GO" id="GO:0004185">
    <property type="term" value="F:serine-type carboxypeptidase activity"/>
    <property type="evidence" value="ECO:0007669"/>
    <property type="project" value="UniProtKB-UniRule"/>
</dbReference>
<name>A0A3R7YGS7_APHAT</name>
<feature type="non-terminal residue" evidence="4">
    <location>
        <position position="428"/>
    </location>
</feature>
<dbReference type="Pfam" id="PF00450">
    <property type="entry name" value="Peptidase_S10"/>
    <property type="match status" value="2"/>
</dbReference>
<dbReference type="InterPro" id="IPR029058">
    <property type="entry name" value="AB_hydrolase_fold"/>
</dbReference>
<organism evidence="4 5">
    <name type="scientific">Aphanomyces astaci</name>
    <name type="common">Crayfish plague agent</name>
    <dbReference type="NCBI Taxonomy" id="112090"/>
    <lineage>
        <taxon>Eukaryota</taxon>
        <taxon>Sar</taxon>
        <taxon>Stramenopiles</taxon>
        <taxon>Oomycota</taxon>
        <taxon>Saprolegniomycetes</taxon>
        <taxon>Saprolegniales</taxon>
        <taxon>Verrucalvaceae</taxon>
        <taxon>Aphanomyces</taxon>
    </lineage>
</organism>
<dbReference type="EMBL" id="MZMZ02001701">
    <property type="protein sequence ID" value="RQM28572.1"/>
    <property type="molecule type" value="Genomic_DNA"/>
</dbReference>
<comment type="similarity">
    <text evidence="1 2">Belongs to the peptidase S10 family.</text>
</comment>
<dbReference type="PRINTS" id="PR00724">
    <property type="entry name" value="CRBOXYPTASEC"/>
</dbReference>
<dbReference type="Proteomes" id="UP000284702">
    <property type="component" value="Unassembled WGS sequence"/>
</dbReference>
<keyword evidence="2" id="KW-0378">Hydrolase</keyword>
<evidence type="ECO:0000313" key="5">
    <source>
        <dbReference type="Proteomes" id="UP000284702"/>
    </source>
</evidence>
<comment type="caution">
    <text evidence="4">The sequence shown here is derived from an EMBL/GenBank/DDBJ whole genome shotgun (WGS) entry which is preliminary data.</text>
</comment>
<keyword evidence="2" id="KW-0645">Protease</keyword>
<keyword evidence="3" id="KW-1133">Transmembrane helix</keyword>
<accession>A0A3R7YGS7</accession>
<dbReference type="InterPro" id="IPR001563">
    <property type="entry name" value="Peptidase_S10"/>
</dbReference>
<proteinExistence type="inferred from homology"/>
<dbReference type="EC" id="3.4.16.-" evidence="2"/>
<keyword evidence="5" id="KW-1185">Reference proteome</keyword>
<sequence length="428" mass="47476">MVLFRNLMAFAAALAGATTSSNDVNNNPHQITCLPNYNDAKPINFDQYAGHIPLPSNGQKMFYWLVESESNPSTDPLVLWLNGGPGCSSLGGFFTELGPFVVQSDLSVKRNPYAWNRKANMVFLESPAGVGFSQPVLNDTDYNDNFTTDRAYEFLEQFLELYPRYKNREFYITGESYAGIYIPFLVHKLVTSPIANLSLTGFTIGNPFTDNVGPCQDVYTASYLQLPTVQAAIHVISDVIEWTACSSATVSHHYTRSESALDKYPTILQAGLKGLIYSGDADSSVNFIGTQRWLTDEGLNLTVVEKWQAWFGPDKQLAGYTVRYTNLTFKTVKGAGHMVPAHRPLHALHLFECFLYGNRQCQSFKYPKDALEYLSGADMGATTTAVVDSSANVWWMIGSLAALVGVALLGWRGYVHHFTQSSSYTELE</sequence>
<dbReference type="FunFam" id="3.40.50.12670:FF:000002">
    <property type="entry name" value="Carboxypeptidase"/>
    <property type="match status" value="1"/>
</dbReference>
<dbReference type="AlphaFoldDB" id="A0A3R7YGS7"/>
<protein>
    <recommendedName>
        <fullName evidence="2">Carboxypeptidase</fullName>
        <ecNumber evidence="2">3.4.16.-</ecNumber>
    </recommendedName>
</protein>
<keyword evidence="3" id="KW-0472">Membrane</keyword>
<evidence type="ECO:0000256" key="1">
    <source>
        <dbReference type="ARBA" id="ARBA00009431"/>
    </source>
</evidence>
<evidence type="ECO:0000256" key="3">
    <source>
        <dbReference type="SAM" id="Phobius"/>
    </source>
</evidence>
<gene>
    <name evidence="4" type="ORF">B5M09_010859</name>
</gene>
<dbReference type="InterPro" id="IPR018202">
    <property type="entry name" value="Ser_caboxypep_ser_AS"/>
</dbReference>
<keyword evidence="2" id="KW-0121">Carboxypeptidase</keyword>
<feature type="transmembrane region" description="Helical" evidence="3">
    <location>
        <begin position="393"/>
        <end position="411"/>
    </location>
</feature>
<dbReference type="VEuPathDB" id="FungiDB:H257_09841"/>
<feature type="chain" id="PRO_5018379397" description="Carboxypeptidase" evidence="2">
    <location>
        <begin position="20"/>
        <end position="428"/>
    </location>
</feature>
<feature type="signal peptide" evidence="2">
    <location>
        <begin position="1"/>
        <end position="19"/>
    </location>
</feature>
<dbReference type="SUPFAM" id="SSF53474">
    <property type="entry name" value="alpha/beta-Hydrolases"/>
    <property type="match status" value="1"/>
</dbReference>
<evidence type="ECO:0000313" key="4">
    <source>
        <dbReference type="EMBL" id="RQM28572.1"/>
    </source>
</evidence>
<dbReference type="GO" id="GO:0006508">
    <property type="term" value="P:proteolysis"/>
    <property type="evidence" value="ECO:0007669"/>
    <property type="project" value="UniProtKB-KW"/>
</dbReference>
<dbReference type="PANTHER" id="PTHR11802:SF201">
    <property type="entry name" value="CARBOXYPEPTIDASE"/>
    <property type="match status" value="1"/>
</dbReference>
<dbReference type="PROSITE" id="PS00131">
    <property type="entry name" value="CARBOXYPEPT_SER_SER"/>
    <property type="match status" value="1"/>
</dbReference>
<evidence type="ECO:0000256" key="2">
    <source>
        <dbReference type="RuleBase" id="RU361156"/>
    </source>
</evidence>
<keyword evidence="3" id="KW-0812">Transmembrane</keyword>
<dbReference type="Gene3D" id="3.40.50.1820">
    <property type="entry name" value="alpha/beta hydrolase"/>
    <property type="match status" value="2"/>
</dbReference>
<reference evidence="4" key="1">
    <citation type="submission" date="2018-07" db="EMBL/GenBank/DDBJ databases">
        <title>Annotation of Aphanomyces astaci genome assembly.</title>
        <authorList>
            <person name="Studholme D.J."/>
        </authorList>
    </citation>
    <scope>NUCLEOTIDE SEQUENCE [LARGE SCALE GENOMIC DNA]</scope>
    <source>
        <strain evidence="4">Pc</strain>
    </source>
</reference>
<keyword evidence="2" id="KW-0732">Signal</keyword>
<dbReference type="PANTHER" id="PTHR11802">
    <property type="entry name" value="SERINE PROTEASE FAMILY S10 SERINE CARBOXYPEPTIDASE"/>
    <property type="match status" value="1"/>
</dbReference>